<feature type="domain" description="Mga helix-turn-helix" evidence="3">
    <location>
        <begin position="81"/>
        <end position="160"/>
    </location>
</feature>
<evidence type="ECO:0000313" key="4">
    <source>
        <dbReference type="EMBL" id="SFN57940.1"/>
    </source>
</evidence>
<sequence length="484" mass="56837">MESFVPNKERKKLIIIETLFYKNQAVTLEQLSEASGGSLRSVVEYLKELREEVENLGGSLCTSPKGTRLQLPSHVGMDYFRRKLFKSAIGLQILETVFFEENLTIEVLVERFLLSKSTIDRLIRLLKKKLLPYGLGLSTEDAVRVLGPEVLIRRFYTRYFLEEYSSLEWPFELDRMEEVEKPLQRLGDFLDSDSRVVISFENHVKLAVALERERRGYSIDWEKIGELCEESKLVEDIVASAKERLLCTFQDEEKVYATIFSSWRELVFKEWFFRVQRDSGTFYRAYGQLNQLMEDISEALKCQVKKDDCFFDYVLECLYFQQLEPQNPELLPKILFSEADYCMVDYYKEGMPEIYRLVSHHFRCLCEIIGARFSDGKVRDFFYLLLKYCGDIMEKLIHVMKSSTVLVYDPRRITKGVDLLKYLREKLMLEVCQVVYYTGCALTEHQLRKYSYDYIISTETIHGPVDPKKVFVIGHDKEGLSFES</sequence>
<dbReference type="Pfam" id="PF05043">
    <property type="entry name" value="Mga"/>
    <property type="match status" value="1"/>
</dbReference>
<evidence type="ECO:0000259" key="3">
    <source>
        <dbReference type="Pfam" id="PF05043"/>
    </source>
</evidence>
<name>A0A1I5A6E9_9CLOT</name>
<reference evidence="4 5" key="1">
    <citation type="submission" date="2016-10" db="EMBL/GenBank/DDBJ databases">
        <authorList>
            <person name="de Groot N.N."/>
        </authorList>
    </citation>
    <scope>NUCLEOTIDE SEQUENCE [LARGE SCALE GENOMIC DNA]</scope>
    <source>
        <strain evidence="4 5">ML2</strain>
    </source>
</reference>
<evidence type="ECO:0000256" key="2">
    <source>
        <dbReference type="ARBA" id="ARBA00023163"/>
    </source>
</evidence>
<evidence type="ECO:0000256" key="1">
    <source>
        <dbReference type="ARBA" id="ARBA00023015"/>
    </source>
</evidence>
<dbReference type="PANTHER" id="PTHR30185:SF18">
    <property type="entry name" value="TRANSCRIPTIONAL REGULATOR MTLR"/>
    <property type="match status" value="1"/>
</dbReference>
<keyword evidence="2" id="KW-0804">Transcription</keyword>
<keyword evidence="1" id="KW-0805">Transcription regulation</keyword>
<dbReference type="InterPro" id="IPR050661">
    <property type="entry name" value="BglG_antiterminators"/>
</dbReference>
<dbReference type="OrthoDB" id="2161899at2"/>
<dbReference type="RefSeq" id="WP_074911463.1">
    <property type="nucleotide sequence ID" value="NZ_FOVK01000002.1"/>
</dbReference>
<proteinExistence type="predicted"/>
<dbReference type="Proteomes" id="UP000181899">
    <property type="component" value="Unassembled WGS sequence"/>
</dbReference>
<evidence type="ECO:0000313" key="5">
    <source>
        <dbReference type="Proteomes" id="UP000181899"/>
    </source>
</evidence>
<dbReference type="EMBL" id="FOVK01000002">
    <property type="protein sequence ID" value="SFN57940.1"/>
    <property type="molecule type" value="Genomic_DNA"/>
</dbReference>
<keyword evidence="5" id="KW-1185">Reference proteome</keyword>
<dbReference type="PANTHER" id="PTHR30185">
    <property type="entry name" value="CRYPTIC BETA-GLUCOSIDE BGL OPERON ANTITERMINATOR"/>
    <property type="match status" value="1"/>
</dbReference>
<protein>
    <submittedName>
        <fullName evidence="4">Mga helix-turn-helix domain-containing protein</fullName>
    </submittedName>
</protein>
<dbReference type="AlphaFoldDB" id="A0A1I5A6E9"/>
<accession>A0A1I5A6E9</accession>
<organism evidence="4 5">
    <name type="scientific">Proteiniclasticum ruminis</name>
    <dbReference type="NCBI Taxonomy" id="398199"/>
    <lineage>
        <taxon>Bacteria</taxon>
        <taxon>Bacillati</taxon>
        <taxon>Bacillota</taxon>
        <taxon>Clostridia</taxon>
        <taxon>Eubacteriales</taxon>
        <taxon>Clostridiaceae</taxon>
        <taxon>Proteiniclasticum</taxon>
    </lineage>
</organism>
<gene>
    <name evidence="4" type="ORF">SAMN04488695_102346</name>
</gene>
<dbReference type="InterPro" id="IPR007737">
    <property type="entry name" value="Mga_HTH"/>
</dbReference>